<feature type="transmembrane region" description="Helical" evidence="1">
    <location>
        <begin position="44"/>
        <end position="66"/>
    </location>
</feature>
<sequence length="106" mass="11810">FLLMAVFYIARMAVANMAQPASDSLFMGEVSQIRRGRSLALTRIMWTFPRQTGTLLTSILLGIGFLGTTTQFGIIVFPIAMALYPISVIPMYIAVRRNRKLNTHGD</sequence>
<dbReference type="AlphaFoldDB" id="X1BM73"/>
<evidence type="ECO:0008006" key="3">
    <source>
        <dbReference type="Google" id="ProtNLM"/>
    </source>
</evidence>
<reference evidence="2" key="1">
    <citation type="journal article" date="2014" name="Front. Microbiol.">
        <title>High frequency of phylogenetically diverse reductive dehalogenase-homologous genes in deep subseafloor sedimentary metagenomes.</title>
        <authorList>
            <person name="Kawai M."/>
            <person name="Futagami T."/>
            <person name="Toyoda A."/>
            <person name="Takaki Y."/>
            <person name="Nishi S."/>
            <person name="Hori S."/>
            <person name="Arai W."/>
            <person name="Tsubouchi T."/>
            <person name="Morono Y."/>
            <person name="Uchiyama I."/>
            <person name="Ito T."/>
            <person name="Fujiyama A."/>
            <person name="Inagaki F."/>
            <person name="Takami H."/>
        </authorList>
    </citation>
    <scope>NUCLEOTIDE SEQUENCE</scope>
    <source>
        <strain evidence="2">Expedition CK06-06</strain>
    </source>
</reference>
<feature type="non-terminal residue" evidence="2">
    <location>
        <position position="1"/>
    </location>
</feature>
<keyword evidence="1" id="KW-0472">Membrane</keyword>
<feature type="transmembrane region" description="Helical" evidence="1">
    <location>
        <begin position="72"/>
        <end position="95"/>
    </location>
</feature>
<keyword evidence="1" id="KW-0812">Transmembrane</keyword>
<accession>X1BM73</accession>
<gene>
    <name evidence="2" type="ORF">S01H4_36253</name>
</gene>
<protein>
    <recommendedName>
        <fullName evidence="3">MFS transporter</fullName>
    </recommendedName>
</protein>
<proteinExistence type="predicted"/>
<evidence type="ECO:0000313" key="2">
    <source>
        <dbReference type="EMBL" id="GAG85178.1"/>
    </source>
</evidence>
<dbReference type="EMBL" id="BART01019358">
    <property type="protein sequence ID" value="GAG85178.1"/>
    <property type="molecule type" value="Genomic_DNA"/>
</dbReference>
<organism evidence="2">
    <name type="scientific">marine sediment metagenome</name>
    <dbReference type="NCBI Taxonomy" id="412755"/>
    <lineage>
        <taxon>unclassified sequences</taxon>
        <taxon>metagenomes</taxon>
        <taxon>ecological metagenomes</taxon>
    </lineage>
</organism>
<evidence type="ECO:0000256" key="1">
    <source>
        <dbReference type="SAM" id="Phobius"/>
    </source>
</evidence>
<keyword evidence="1" id="KW-1133">Transmembrane helix</keyword>
<name>X1BM73_9ZZZZ</name>
<comment type="caution">
    <text evidence="2">The sequence shown here is derived from an EMBL/GenBank/DDBJ whole genome shotgun (WGS) entry which is preliminary data.</text>
</comment>